<accession>A0A926UVK5</accession>
<keyword evidence="2" id="KW-0902">Two-component regulatory system</keyword>
<evidence type="ECO:0000313" key="6">
    <source>
        <dbReference type="Proteomes" id="UP000631421"/>
    </source>
</evidence>
<dbReference type="SMART" id="SM00448">
    <property type="entry name" value="REC"/>
    <property type="match status" value="1"/>
</dbReference>
<evidence type="ECO:0000256" key="2">
    <source>
        <dbReference type="ARBA" id="ARBA00023012"/>
    </source>
</evidence>
<dbReference type="Proteomes" id="UP000631421">
    <property type="component" value="Unassembled WGS sequence"/>
</dbReference>
<evidence type="ECO:0000256" key="3">
    <source>
        <dbReference type="PROSITE-ProRule" id="PRU00169"/>
    </source>
</evidence>
<name>A0A926UVK5_9CYAN</name>
<evidence type="ECO:0000259" key="4">
    <source>
        <dbReference type="PROSITE" id="PS50110"/>
    </source>
</evidence>
<organism evidence="5 6">
    <name type="scientific">Pseudanabaena cinerea FACHB-1277</name>
    <dbReference type="NCBI Taxonomy" id="2949581"/>
    <lineage>
        <taxon>Bacteria</taxon>
        <taxon>Bacillati</taxon>
        <taxon>Cyanobacteriota</taxon>
        <taxon>Cyanophyceae</taxon>
        <taxon>Pseudanabaenales</taxon>
        <taxon>Pseudanabaenaceae</taxon>
        <taxon>Pseudanabaena</taxon>
        <taxon>Pseudanabaena cinerea</taxon>
    </lineage>
</organism>
<proteinExistence type="predicted"/>
<feature type="modified residue" description="4-aspartylphosphate" evidence="3">
    <location>
        <position position="52"/>
    </location>
</feature>
<reference evidence="5" key="1">
    <citation type="journal article" date="2015" name="ISME J.">
        <title>Draft Genome Sequence of Streptomyces incarnatus NRRL8089, which Produces the Nucleoside Antibiotic Sinefungin.</title>
        <authorList>
            <person name="Oshima K."/>
            <person name="Hattori M."/>
            <person name="Shimizu H."/>
            <person name="Fukuda K."/>
            <person name="Nemoto M."/>
            <person name="Inagaki K."/>
            <person name="Tamura T."/>
        </authorList>
    </citation>
    <scope>NUCLEOTIDE SEQUENCE</scope>
    <source>
        <strain evidence="5">FACHB-1277</strain>
    </source>
</reference>
<evidence type="ECO:0000313" key="5">
    <source>
        <dbReference type="EMBL" id="MBD2151588.1"/>
    </source>
</evidence>
<dbReference type="PROSITE" id="PS50110">
    <property type="entry name" value="RESPONSE_REGULATORY"/>
    <property type="match status" value="1"/>
</dbReference>
<dbReference type="InterPro" id="IPR011006">
    <property type="entry name" value="CheY-like_superfamily"/>
</dbReference>
<keyword evidence="6" id="KW-1185">Reference proteome</keyword>
<comment type="caution">
    <text evidence="5">The sequence shown here is derived from an EMBL/GenBank/DDBJ whole genome shotgun (WGS) entry which is preliminary data.</text>
</comment>
<dbReference type="Gene3D" id="3.40.50.2300">
    <property type="match status" value="1"/>
</dbReference>
<sequence>MSTILVVEDTMTQAEIITGSLRNAGFTTVLAANGEEARSKISLQKPSAIVLDVVLPNESGFELCRALKDNAETKDIPIVLCSTKAGEMDKFWGMKQGASAYLTKPLDPSELIRTVKLLVKD</sequence>
<dbReference type="Pfam" id="PF00072">
    <property type="entry name" value="Response_reg"/>
    <property type="match status" value="1"/>
</dbReference>
<dbReference type="InterPro" id="IPR001789">
    <property type="entry name" value="Sig_transdc_resp-reg_receiver"/>
</dbReference>
<dbReference type="EMBL" id="JACJPY010000058">
    <property type="protein sequence ID" value="MBD2151588.1"/>
    <property type="molecule type" value="Genomic_DNA"/>
</dbReference>
<dbReference type="SUPFAM" id="SSF52172">
    <property type="entry name" value="CheY-like"/>
    <property type="match status" value="1"/>
</dbReference>
<dbReference type="PANTHER" id="PTHR44591">
    <property type="entry name" value="STRESS RESPONSE REGULATOR PROTEIN 1"/>
    <property type="match status" value="1"/>
</dbReference>
<reference evidence="5" key="2">
    <citation type="submission" date="2020-08" db="EMBL/GenBank/DDBJ databases">
        <authorList>
            <person name="Chen M."/>
            <person name="Teng W."/>
            <person name="Zhao L."/>
            <person name="Hu C."/>
            <person name="Zhou Y."/>
            <person name="Han B."/>
            <person name="Song L."/>
            <person name="Shu W."/>
        </authorList>
    </citation>
    <scope>NUCLEOTIDE SEQUENCE</scope>
    <source>
        <strain evidence="5">FACHB-1277</strain>
    </source>
</reference>
<dbReference type="InterPro" id="IPR050595">
    <property type="entry name" value="Bact_response_regulator"/>
</dbReference>
<protein>
    <submittedName>
        <fullName evidence="5">Response regulator</fullName>
    </submittedName>
</protein>
<dbReference type="GO" id="GO:0000160">
    <property type="term" value="P:phosphorelay signal transduction system"/>
    <property type="evidence" value="ECO:0007669"/>
    <property type="project" value="UniProtKB-KW"/>
</dbReference>
<dbReference type="PANTHER" id="PTHR44591:SF14">
    <property type="entry name" value="PROTEIN PILG"/>
    <property type="match status" value="1"/>
</dbReference>
<dbReference type="AlphaFoldDB" id="A0A926UVK5"/>
<keyword evidence="1 3" id="KW-0597">Phosphoprotein</keyword>
<dbReference type="RefSeq" id="WP_190352005.1">
    <property type="nucleotide sequence ID" value="NZ_JACJPY010000058.1"/>
</dbReference>
<feature type="domain" description="Response regulatory" evidence="4">
    <location>
        <begin position="3"/>
        <end position="119"/>
    </location>
</feature>
<evidence type="ECO:0000256" key="1">
    <source>
        <dbReference type="ARBA" id="ARBA00022553"/>
    </source>
</evidence>
<gene>
    <name evidence="5" type="ORF">H6F44_15875</name>
</gene>